<dbReference type="GO" id="GO:0005737">
    <property type="term" value="C:cytoplasm"/>
    <property type="evidence" value="ECO:0007669"/>
    <property type="project" value="UniProtKB-SubCell"/>
</dbReference>
<evidence type="ECO:0000313" key="9">
    <source>
        <dbReference type="Proteomes" id="UP000251835"/>
    </source>
</evidence>
<dbReference type="EMBL" id="QENZ01000005">
    <property type="protein sequence ID" value="PVX49836.1"/>
    <property type="molecule type" value="Genomic_DNA"/>
</dbReference>
<dbReference type="RefSeq" id="WP_116496697.1">
    <property type="nucleotide sequence ID" value="NZ_QENZ01000005.1"/>
</dbReference>
<gene>
    <name evidence="8" type="ORF">C7377_1470</name>
</gene>
<reference evidence="8 9" key="1">
    <citation type="submission" date="2018-05" db="EMBL/GenBank/DDBJ databases">
        <title>Genomic Encyclopedia of Type Strains, Phase IV (KMG-IV): sequencing the most valuable type-strain genomes for metagenomic binning, comparative biology and taxonomic classification.</title>
        <authorList>
            <person name="Goeker M."/>
        </authorList>
    </citation>
    <scope>NUCLEOTIDE SEQUENCE [LARGE SCALE GENOMIC DNA]</scope>
    <source>
        <strain evidence="8 9">DSM 28579</strain>
    </source>
</reference>
<evidence type="ECO:0000259" key="6">
    <source>
        <dbReference type="Pfam" id="PF02601"/>
    </source>
</evidence>
<keyword evidence="9" id="KW-1185">Reference proteome</keyword>
<evidence type="ECO:0000256" key="1">
    <source>
        <dbReference type="ARBA" id="ARBA00022490"/>
    </source>
</evidence>
<dbReference type="GO" id="GO:0009318">
    <property type="term" value="C:exodeoxyribonuclease VII complex"/>
    <property type="evidence" value="ECO:0007669"/>
    <property type="project" value="UniProtKB-UniRule"/>
</dbReference>
<dbReference type="EC" id="3.1.11.6" evidence="5"/>
<evidence type="ECO:0000256" key="4">
    <source>
        <dbReference type="ARBA" id="ARBA00022839"/>
    </source>
</evidence>
<organism evidence="8 9">
    <name type="scientific">Balneicella halophila</name>
    <dbReference type="NCBI Taxonomy" id="1537566"/>
    <lineage>
        <taxon>Bacteria</taxon>
        <taxon>Pseudomonadati</taxon>
        <taxon>Bacteroidota</taxon>
        <taxon>Bacteroidia</taxon>
        <taxon>Bacteroidales</taxon>
        <taxon>Balneicellaceae</taxon>
        <taxon>Balneicella</taxon>
    </lineage>
</organism>
<feature type="domain" description="Exonuclease VII large subunit C-terminal" evidence="6">
    <location>
        <begin position="138"/>
        <end position="450"/>
    </location>
</feature>
<dbReference type="InterPro" id="IPR003753">
    <property type="entry name" value="Exonuc_VII_L"/>
</dbReference>
<dbReference type="PANTHER" id="PTHR30008">
    <property type="entry name" value="EXODEOXYRIBONUCLEASE 7 LARGE SUBUNIT"/>
    <property type="match status" value="1"/>
</dbReference>
<dbReference type="Pfam" id="PF02601">
    <property type="entry name" value="Exonuc_VII_L"/>
    <property type="match status" value="1"/>
</dbReference>
<dbReference type="GO" id="GO:0006308">
    <property type="term" value="P:DNA catabolic process"/>
    <property type="evidence" value="ECO:0007669"/>
    <property type="project" value="UniProtKB-UniRule"/>
</dbReference>
<evidence type="ECO:0000256" key="2">
    <source>
        <dbReference type="ARBA" id="ARBA00022722"/>
    </source>
</evidence>
<name>A0A7L4UMJ0_BALHA</name>
<dbReference type="AlphaFoldDB" id="A0A7L4UMJ0"/>
<dbReference type="CDD" id="cd04489">
    <property type="entry name" value="ExoVII_LU_OBF"/>
    <property type="match status" value="1"/>
</dbReference>
<dbReference type="InterPro" id="IPR020579">
    <property type="entry name" value="Exonuc_VII_lsu_C"/>
</dbReference>
<dbReference type="OrthoDB" id="9802795at2"/>
<evidence type="ECO:0000256" key="3">
    <source>
        <dbReference type="ARBA" id="ARBA00022801"/>
    </source>
</evidence>
<keyword evidence="4 5" id="KW-0269">Exonuclease</keyword>
<feature type="domain" description="OB-fold nucleic acid binding" evidence="7">
    <location>
        <begin position="7"/>
        <end position="112"/>
    </location>
</feature>
<dbReference type="GO" id="GO:0008855">
    <property type="term" value="F:exodeoxyribonuclease VII activity"/>
    <property type="evidence" value="ECO:0007669"/>
    <property type="project" value="UniProtKB-UniRule"/>
</dbReference>
<comment type="catalytic activity">
    <reaction evidence="5">
        <text>Exonucleolytic cleavage in either 5'- to 3'- or 3'- to 5'-direction to yield nucleoside 5'-phosphates.</text>
        <dbReference type="EC" id="3.1.11.6"/>
    </reaction>
</comment>
<comment type="caution">
    <text evidence="8">The sequence shown here is derived from an EMBL/GenBank/DDBJ whole genome shotgun (WGS) entry which is preliminary data.</text>
</comment>
<accession>A0A7L4UMJ0</accession>
<proteinExistence type="inferred from homology"/>
<comment type="similarity">
    <text evidence="5">Belongs to the XseA family.</text>
</comment>
<sequence>MANNSISLLELNQKIKQGIEGLFPFPVWVVAEISELNVRNHCYLELVERDESTDRIVAKSRAMIWSYTYNLLKPYFETSTGYELSAGLKVMVQVEVQHSELYGLSLSIKDIDPNYTLGDMQRRKQQIIQQLKDEGILEMNKSLEFPLVPKNIAVVSSEKAAGYQDFIEQLTSNDSGFKFHIQLFPAMMQGEQARFTIMQALENIYCYEEVFDVVVIIRGGGAVSDLSCFDDYELAAHVAQFPLPILTGIGHDKDVSIVDEVAHLALKTPTAVAAYLVNSFESRELEIFSMIESFAVAINNHLDEQQDLISGYYNSLKYTLPSLLKETKQELATIAKDLNYILQDKLSFAINRQEHLKQKLQYALKHQKVKECEQIAYLERKLVHRTQQYLTKKEDDINHKMQLMELVSPQKILERGYSITIFDGKVVKDATKLTKDDEITTQLAKGKIKATIK</sequence>
<dbReference type="GO" id="GO:0003676">
    <property type="term" value="F:nucleic acid binding"/>
    <property type="evidence" value="ECO:0007669"/>
    <property type="project" value="InterPro"/>
</dbReference>
<evidence type="ECO:0000256" key="5">
    <source>
        <dbReference type="RuleBase" id="RU004355"/>
    </source>
</evidence>
<comment type="subcellular location">
    <subcellularLocation>
        <location evidence="5">Cytoplasm</location>
    </subcellularLocation>
</comment>
<protein>
    <recommendedName>
        <fullName evidence="5">Exodeoxyribonuclease 7 large subunit</fullName>
        <ecNumber evidence="5">3.1.11.6</ecNumber>
    </recommendedName>
</protein>
<dbReference type="Proteomes" id="UP000251835">
    <property type="component" value="Unassembled WGS sequence"/>
</dbReference>
<evidence type="ECO:0000259" key="7">
    <source>
        <dbReference type="Pfam" id="PF13742"/>
    </source>
</evidence>
<keyword evidence="3 5" id="KW-0378">Hydrolase</keyword>
<keyword evidence="2 5" id="KW-0540">Nuclease</keyword>
<keyword evidence="1" id="KW-0963">Cytoplasm</keyword>
<dbReference type="NCBIfam" id="TIGR00237">
    <property type="entry name" value="xseA"/>
    <property type="match status" value="1"/>
</dbReference>
<dbReference type="Pfam" id="PF13742">
    <property type="entry name" value="tRNA_anti_2"/>
    <property type="match status" value="1"/>
</dbReference>
<dbReference type="InterPro" id="IPR025824">
    <property type="entry name" value="OB-fold_nuc-bd_dom"/>
</dbReference>
<evidence type="ECO:0000313" key="8">
    <source>
        <dbReference type="EMBL" id="PVX49836.1"/>
    </source>
</evidence>
<dbReference type="PANTHER" id="PTHR30008:SF0">
    <property type="entry name" value="EXODEOXYRIBONUCLEASE 7 LARGE SUBUNIT"/>
    <property type="match status" value="1"/>
</dbReference>